<dbReference type="EnsemblMetazoa" id="GBRI024731-RA">
    <property type="protein sequence ID" value="GBRI024731-PA"/>
    <property type="gene ID" value="GBRI024731"/>
</dbReference>
<sequence>MDPMSQPGHLNLHENERNRSAQLQHTEIYFQYVSSSIYNLKQMLDQIFEPFDNQGVCCHNYDYIMEEFRKTSRYQEFLEQRNAEDEQLSTIHGTIMNQEIEENLDYLEYYEQSSNNNESKPLTKEKERCEKDVSRVSMEDAQVSLQQELGVDLDAFLEPFPERNSCCRSNMPRILIRTETNDLCNHNHEPRERVIDMSSEDQKKWEMEEMQKSIDLEKANVHIDPSPFQLVERTSVLKVHSLFSMVGINHAYMTKIGGLVGVVGLKELRKAIEDINSNSFVVQVQLKDNGDSAEDVAKTNGSKPL</sequence>
<proteinExistence type="predicted"/>
<keyword evidence="5" id="KW-1185">Reference proteome</keyword>
<reference evidence="5" key="1">
    <citation type="submission" date="2014-03" db="EMBL/GenBank/DDBJ databases">
        <authorList>
            <person name="Aksoy S."/>
            <person name="Warren W."/>
            <person name="Wilson R.K."/>
        </authorList>
    </citation>
    <scope>NUCLEOTIDE SEQUENCE [LARGE SCALE GENOMIC DNA]</scope>
    <source>
        <strain evidence="5">IAEA</strain>
    </source>
</reference>
<dbReference type="PANTHER" id="PTHR45720">
    <property type="entry name" value="CHLORIDE CHANNEL PROTEIN 2"/>
    <property type="match status" value="1"/>
</dbReference>
<dbReference type="STRING" id="37001.A0A1A9WM74"/>
<evidence type="ECO:0000256" key="2">
    <source>
        <dbReference type="ARBA" id="ARBA00023065"/>
    </source>
</evidence>
<evidence type="ECO:0000256" key="1">
    <source>
        <dbReference type="ARBA" id="ARBA00022448"/>
    </source>
</evidence>
<dbReference type="GO" id="GO:0005247">
    <property type="term" value="F:voltage-gated chloride channel activity"/>
    <property type="evidence" value="ECO:0007669"/>
    <property type="project" value="TreeGrafter"/>
</dbReference>
<dbReference type="Gene3D" id="3.10.580.10">
    <property type="entry name" value="CBS-domain"/>
    <property type="match status" value="1"/>
</dbReference>
<protein>
    <recommendedName>
        <fullName evidence="6">CBS domain-containing protein</fullName>
    </recommendedName>
</protein>
<dbReference type="InterPro" id="IPR046342">
    <property type="entry name" value="CBS_dom_sf"/>
</dbReference>
<evidence type="ECO:0008006" key="6">
    <source>
        <dbReference type="Google" id="ProtNLM"/>
    </source>
</evidence>
<reference evidence="4" key="2">
    <citation type="submission" date="2020-05" db="UniProtKB">
        <authorList>
            <consortium name="EnsemblMetazoa"/>
        </authorList>
    </citation>
    <scope>IDENTIFICATION</scope>
    <source>
        <strain evidence="4">IAEA</strain>
    </source>
</reference>
<dbReference type="PANTHER" id="PTHR45720:SF10">
    <property type="entry name" value="CHLORIDE CHANNEL PROTEIN 2"/>
    <property type="match status" value="1"/>
</dbReference>
<dbReference type="InterPro" id="IPR050970">
    <property type="entry name" value="Cl_channel_volt-gated"/>
</dbReference>
<dbReference type="GO" id="GO:0005886">
    <property type="term" value="C:plasma membrane"/>
    <property type="evidence" value="ECO:0007669"/>
    <property type="project" value="TreeGrafter"/>
</dbReference>
<dbReference type="VEuPathDB" id="VectorBase:GBRI024731"/>
<accession>A0A1A9WM74</accession>
<evidence type="ECO:0000256" key="3">
    <source>
        <dbReference type="ARBA" id="ARBA00023214"/>
    </source>
</evidence>
<organism evidence="4 5">
    <name type="scientific">Glossina brevipalpis</name>
    <dbReference type="NCBI Taxonomy" id="37001"/>
    <lineage>
        <taxon>Eukaryota</taxon>
        <taxon>Metazoa</taxon>
        <taxon>Ecdysozoa</taxon>
        <taxon>Arthropoda</taxon>
        <taxon>Hexapoda</taxon>
        <taxon>Insecta</taxon>
        <taxon>Pterygota</taxon>
        <taxon>Neoptera</taxon>
        <taxon>Endopterygota</taxon>
        <taxon>Diptera</taxon>
        <taxon>Brachycera</taxon>
        <taxon>Muscomorpha</taxon>
        <taxon>Hippoboscoidea</taxon>
        <taxon>Glossinidae</taxon>
        <taxon>Glossina</taxon>
    </lineage>
</organism>
<dbReference type="AlphaFoldDB" id="A0A1A9WM74"/>
<keyword evidence="2" id="KW-0406">Ion transport</keyword>
<keyword evidence="1" id="KW-0813">Transport</keyword>
<dbReference type="FunFam" id="3.10.580.10:FF:000032">
    <property type="entry name" value="Chloride channel protein"/>
    <property type="match status" value="1"/>
</dbReference>
<evidence type="ECO:0000313" key="4">
    <source>
        <dbReference type="EnsemblMetazoa" id="GBRI024731-PA"/>
    </source>
</evidence>
<evidence type="ECO:0000313" key="5">
    <source>
        <dbReference type="Proteomes" id="UP000091820"/>
    </source>
</evidence>
<dbReference type="SUPFAM" id="SSF54631">
    <property type="entry name" value="CBS-domain pair"/>
    <property type="match status" value="1"/>
</dbReference>
<dbReference type="Proteomes" id="UP000091820">
    <property type="component" value="Unassembled WGS sequence"/>
</dbReference>
<name>A0A1A9WM74_9MUSC</name>
<keyword evidence="3" id="KW-0868">Chloride</keyword>